<protein>
    <submittedName>
        <fullName evidence="1">Uncharacterized protein</fullName>
    </submittedName>
</protein>
<evidence type="ECO:0000313" key="1">
    <source>
        <dbReference type="EMBL" id="SAM00560.1"/>
    </source>
</evidence>
<dbReference type="EMBL" id="LT553222">
    <property type="protein sequence ID" value="SAM00560.1"/>
    <property type="molecule type" value="Genomic_DNA"/>
</dbReference>
<reference evidence="1" key="1">
    <citation type="submission" date="2016-04" db="EMBL/GenBank/DDBJ databases">
        <authorList>
            <person name="Evans L.H."/>
            <person name="Alamgir A."/>
            <person name="Owens N."/>
            <person name="Weber N.D."/>
            <person name="Virtaneva K."/>
            <person name="Barbian K."/>
            <person name="Babar A."/>
            <person name="Rosenke K."/>
        </authorList>
    </citation>
    <scope>NUCLEOTIDE SEQUENCE [LARGE SCALE GENOMIC DNA]</scope>
    <source>
        <strain evidence="1">CBS 101.48</strain>
    </source>
</reference>
<proteinExistence type="predicted"/>
<gene>
    <name evidence="1" type="primary">ABSGL_06249.1 scaffold 7710</name>
</gene>
<dbReference type="Proteomes" id="UP000078561">
    <property type="component" value="Unassembled WGS sequence"/>
</dbReference>
<name>A0A163JCE2_ABSGL</name>
<keyword evidence="2" id="KW-1185">Reference proteome</keyword>
<dbReference type="OrthoDB" id="2284905at2759"/>
<dbReference type="InParanoid" id="A0A163JCE2"/>
<organism evidence="1">
    <name type="scientific">Absidia glauca</name>
    <name type="common">Pin mould</name>
    <dbReference type="NCBI Taxonomy" id="4829"/>
    <lineage>
        <taxon>Eukaryota</taxon>
        <taxon>Fungi</taxon>
        <taxon>Fungi incertae sedis</taxon>
        <taxon>Mucoromycota</taxon>
        <taxon>Mucoromycotina</taxon>
        <taxon>Mucoromycetes</taxon>
        <taxon>Mucorales</taxon>
        <taxon>Cunninghamellaceae</taxon>
        <taxon>Absidia</taxon>
    </lineage>
</organism>
<evidence type="ECO:0000313" key="2">
    <source>
        <dbReference type="Proteomes" id="UP000078561"/>
    </source>
</evidence>
<accession>A0A163JCE2</accession>
<dbReference type="AlphaFoldDB" id="A0A163JCE2"/>
<sequence>MIATLPPDAPWFKRILSRWPKKRPLTTLAAANEKYVRHAPPTCENLTAKEFAHLTGIDLLQYDDEPAYATLPVQHHSSHTVRSSRTTASYKKKPRIWDQDFWEQQQQHQQHQQPKRSSVFQKGRFQVSVGDCQDDEQVTTLHPPVLEWKRKRSQESSCTT</sequence>